<keyword evidence="1" id="KW-0966">Cell projection</keyword>
<accession>Q1ZPI6</accession>
<evidence type="ECO:0000313" key="2">
    <source>
        <dbReference type="Proteomes" id="UP000001603"/>
    </source>
</evidence>
<gene>
    <name evidence="1" type="ORF">VAS14_17011</name>
</gene>
<keyword evidence="1" id="KW-0282">Flagellum</keyword>
<dbReference type="EMBL" id="AAOJ01000004">
    <property type="protein sequence ID" value="EAS63974.1"/>
    <property type="molecule type" value="Genomic_DNA"/>
</dbReference>
<dbReference type="AlphaFoldDB" id="Q1ZPI6"/>
<proteinExistence type="predicted"/>
<name>Q1ZPI6_PHOAS</name>
<organism evidence="1 2">
    <name type="scientific">Photobacterium angustum (strain S14 / CCUG 15956)</name>
    <name type="common">Vibrio sp. (strain S14 / CCUG 15956)</name>
    <dbReference type="NCBI Taxonomy" id="314292"/>
    <lineage>
        <taxon>Bacteria</taxon>
        <taxon>Pseudomonadati</taxon>
        <taxon>Pseudomonadota</taxon>
        <taxon>Gammaproteobacteria</taxon>
        <taxon>Vibrionales</taxon>
        <taxon>Vibrionaceae</taxon>
        <taxon>Photobacterium</taxon>
    </lineage>
</organism>
<dbReference type="Proteomes" id="UP000001603">
    <property type="component" value="Unassembled WGS sequence"/>
</dbReference>
<reference evidence="1 2" key="1">
    <citation type="journal article" date="2009" name="Proc. Natl. Acad. Sci. U.S.A.">
        <title>The genomic basis of trophic strategy in marine bacteria.</title>
        <authorList>
            <person name="Lauro F.M."/>
            <person name="McDougald D."/>
            <person name="Thomas T."/>
            <person name="Williams T.J."/>
            <person name="Egan S."/>
            <person name="Rice S."/>
            <person name="DeMaere M.Z."/>
            <person name="Ting L."/>
            <person name="Ertan H."/>
            <person name="Johnson J."/>
            <person name="Ferriera S."/>
            <person name="Lapidus A."/>
            <person name="Anderson I."/>
            <person name="Kyrpides N."/>
            <person name="Munk A.C."/>
            <person name="Detter C."/>
            <person name="Han C.S."/>
            <person name="Brown M.V."/>
            <person name="Robb F.T."/>
            <person name="Kjelleberg S."/>
            <person name="Cavicchioli R."/>
        </authorList>
    </citation>
    <scope>NUCLEOTIDE SEQUENCE [LARGE SCALE GENOMIC DNA]</scope>
    <source>
        <strain evidence="1 2">S14</strain>
    </source>
</reference>
<dbReference type="HOGENOM" id="CLU_3366443_0_0_6"/>
<sequence length="35" mass="3775">MVFKRTDSALIADPVTLKTLNKLIIIPLSMPCSGS</sequence>
<evidence type="ECO:0000313" key="1">
    <source>
        <dbReference type="EMBL" id="EAS63974.1"/>
    </source>
</evidence>
<protein>
    <submittedName>
        <fullName evidence="1">Flagellar basal body rod protein</fullName>
    </submittedName>
</protein>
<keyword evidence="1" id="KW-0969">Cilium</keyword>
<comment type="caution">
    <text evidence="1">The sequence shown here is derived from an EMBL/GenBank/DDBJ whole genome shotgun (WGS) entry which is preliminary data.</text>
</comment>